<dbReference type="Pfam" id="PF01237">
    <property type="entry name" value="Oxysterol_BP"/>
    <property type="match status" value="1"/>
</dbReference>
<protein>
    <submittedName>
        <fullName evidence="3">Oxysterol-binding protein</fullName>
    </submittedName>
</protein>
<dbReference type="Gene3D" id="3.30.70.3490">
    <property type="match status" value="1"/>
</dbReference>
<dbReference type="InterPro" id="IPR018494">
    <property type="entry name" value="Oxysterol-bd_CS"/>
</dbReference>
<reference evidence="3" key="1">
    <citation type="journal article" date="2020" name="Stud. Mycol.">
        <title>101 Dothideomycetes genomes: a test case for predicting lifestyles and emergence of pathogens.</title>
        <authorList>
            <person name="Haridas S."/>
            <person name="Albert R."/>
            <person name="Binder M."/>
            <person name="Bloem J."/>
            <person name="Labutti K."/>
            <person name="Salamov A."/>
            <person name="Andreopoulos B."/>
            <person name="Baker S."/>
            <person name="Barry K."/>
            <person name="Bills G."/>
            <person name="Bluhm B."/>
            <person name="Cannon C."/>
            <person name="Castanera R."/>
            <person name="Culley D."/>
            <person name="Daum C."/>
            <person name="Ezra D."/>
            <person name="Gonzalez J."/>
            <person name="Henrissat B."/>
            <person name="Kuo A."/>
            <person name="Liang C."/>
            <person name="Lipzen A."/>
            <person name="Lutzoni F."/>
            <person name="Magnuson J."/>
            <person name="Mondo S."/>
            <person name="Nolan M."/>
            <person name="Ohm R."/>
            <person name="Pangilinan J."/>
            <person name="Park H.-J."/>
            <person name="Ramirez L."/>
            <person name="Alfaro M."/>
            <person name="Sun H."/>
            <person name="Tritt A."/>
            <person name="Yoshinaga Y."/>
            <person name="Zwiers L.-H."/>
            <person name="Turgeon B."/>
            <person name="Goodwin S."/>
            <person name="Spatafora J."/>
            <person name="Crous P."/>
            <person name="Grigoriev I."/>
        </authorList>
    </citation>
    <scope>NUCLEOTIDE SEQUENCE</scope>
    <source>
        <strain evidence="3">CBS 262.69</strain>
    </source>
</reference>
<dbReference type="FunFam" id="2.40.160.120:FF:000010">
    <property type="entry name" value="Oxysterol-binding protein homolog 4"/>
    <property type="match status" value="1"/>
</dbReference>
<dbReference type="FunFam" id="1.10.287.2720:FF:000003">
    <property type="entry name" value="Oxysterol binding protein"/>
    <property type="match status" value="1"/>
</dbReference>
<evidence type="ECO:0000256" key="2">
    <source>
        <dbReference type="RuleBase" id="RU003844"/>
    </source>
</evidence>
<dbReference type="GO" id="GO:0120009">
    <property type="term" value="P:intermembrane lipid transfer"/>
    <property type="evidence" value="ECO:0007669"/>
    <property type="project" value="UniProtKB-ARBA"/>
</dbReference>
<dbReference type="PANTHER" id="PTHR10972:SF184">
    <property type="entry name" value="OXYSTEROL-BINDING PROTEIN HOMOLOG 4-RELATED"/>
    <property type="match status" value="1"/>
</dbReference>
<dbReference type="GO" id="GO:0016020">
    <property type="term" value="C:membrane"/>
    <property type="evidence" value="ECO:0007669"/>
    <property type="project" value="TreeGrafter"/>
</dbReference>
<dbReference type="AlphaFoldDB" id="A0A6G1HQM0"/>
<sequence>MSDSKGEASAVPAASKGSWSSFLKSITSFSGDLSSLTAPPFILSSTSLVEYSSYWAEHPSLFVAPAHEQDPAKRALLVLKWFISTLKQQYSSRNESLGSEKKPLNPFLGELFLGRWTDAAGTTELVSEQVSHHPPITAYSISNKEHGVRLQGFCGQNAWISRSLTINVKQVGHAILHIDAFDEDYLITLPPLHIEGLYSGSPFVELEKSTYIQSSSGYTAKIDYSGKGWLSGKKNSVTATLYPEGREKEPLYTIEGQWTNTFIIKDAKTKKEVDKYDSRASPTTPLTVAPLEEQDELESRRAWAKVAKGIAAGDMDVTQREKTLIEERQREMRRKEKEQGREWQRTFFTRVESHAVFERLAGKIGESLDVDKTGGIWMWDAEKAAKAKKPFGEQKY</sequence>
<keyword evidence="4" id="KW-1185">Reference proteome</keyword>
<name>A0A6G1HQM0_9PEZI</name>
<dbReference type="Gene3D" id="1.10.287.2720">
    <property type="match status" value="1"/>
</dbReference>
<proteinExistence type="inferred from homology"/>
<gene>
    <name evidence="3" type="ORF">EJ06DRAFT_544050</name>
</gene>
<dbReference type="Proteomes" id="UP000799640">
    <property type="component" value="Unassembled WGS sequence"/>
</dbReference>
<dbReference type="InterPro" id="IPR000648">
    <property type="entry name" value="Oxysterol-bd"/>
</dbReference>
<dbReference type="Gene3D" id="6.10.250.1430">
    <property type="match status" value="1"/>
</dbReference>
<dbReference type="OrthoDB" id="14833at2759"/>
<organism evidence="3 4">
    <name type="scientific">Trichodelitschia bisporula</name>
    <dbReference type="NCBI Taxonomy" id="703511"/>
    <lineage>
        <taxon>Eukaryota</taxon>
        <taxon>Fungi</taxon>
        <taxon>Dikarya</taxon>
        <taxon>Ascomycota</taxon>
        <taxon>Pezizomycotina</taxon>
        <taxon>Dothideomycetes</taxon>
        <taxon>Dothideomycetes incertae sedis</taxon>
        <taxon>Phaeotrichales</taxon>
        <taxon>Phaeotrichaceae</taxon>
        <taxon>Trichodelitschia</taxon>
    </lineage>
</organism>
<dbReference type="GO" id="GO:0008142">
    <property type="term" value="F:oxysterol binding"/>
    <property type="evidence" value="ECO:0007669"/>
    <property type="project" value="TreeGrafter"/>
</dbReference>
<accession>A0A6G1HQM0</accession>
<evidence type="ECO:0000313" key="3">
    <source>
        <dbReference type="EMBL" id="KAF2398292.1"/>
    </source>
</evidence>
<dbReference type="EMBL" id="ML996700">
    <property type="protein sequence ID" value="KAF2398292.1"/>
    <property type="molecule type" value="Genomic_DNA"/>
</dbReference>
<dbReference type="PANTHER" id="PTHR10972">
    <property type="entry name" value="OXYSTEROL-BINDING PROTEIN-RELATED"/>
    <property type="match status" value="1"/>
</dbReference>
<dbReference type="SUPFAM" id="SSF144000">
    <property type="entry name" value="Oxysterol-binding protein-like"/>
    <property type="match status" value="1"/>
</dbReference>
<comment type="similarity">
    <text evidence="1 2">Belongs to the OSBP family.</text>
</comment>
<evidence type="ECO:0000313" key="4">
    <source>
        <dbReference type="Proteomes" id="UP000799640"/>
    </source>
</evidence>
<dbReference type="Gene3D" id="2.40.160.120">
    <property type="match status" value="1"/>
</dbReference>
<dbReference type="InterPro" id="IPR037239">
    <property type="entry name" value="OSBP_sf"/>
</dbReference>
<dbReference type="PROSITE" id="PS01013">
    <property type="entry name" value="OSBP"/>
    <property type="match status" value="1"/>
</dbReference>
<evidence type="ECO:0000256" key="1">
    <source>
        <dbReference type="ARBA" id="ARBA00008842"/>
    </source>
</evidence>
<dbReference type="GO" id="GO:0005829">
    <property type="term" value="C:cytosol"/>
    <property type="evidence" value="ECO:0007669"/>
    <property type="project" value="TreeGrafter"/>
</dbReference>